<protein>
    <recommendedName>
        <fullName evidence="2">DUF4604 domain-containing protein</fullName>
    </recommendedName>
</protein>
<dbReference type="EMBL" id="NAJN01000002">
    <property type="protein sequence ID" value="TKA82340.1"/>
    <property type="molecule type" value="Genomic_DNA"/>
</dbReference>
<name>A0A4U0XX26_9PEZI</name>
<evidence type="ECO:0000256" key="1">
    <source>
        <dbReference type="SAM" id="MobiDB-lite"/>
    </source>
</evidence>
<comment type="caution">
    <text evidence="3">The sequence shown here is derived from an EMBL/GenBank/DDBJ whole genome shotgun (WGS) entry which is preliminary data.</text>
</comment>
<dbReference type="AlphaFoldDB" id="A0A4U0XX26"/>
<feature type="region of interest" description="Disordered" evidence="1">
    <location>
        <begin position="19"/>
        <end position="130"/>
    </location>
</feature>
<dbReference type="InterPro" id="IPR027911">
    <property type="entry name" value="DUF4604"/>
</dbReference>
<feature type="domain" description="DUF4604" evidence="2">
    <location>
        <begin position="6"/>
        <end position="172"/>
    </location>
</feature>
<evidence type="ECO:0000259" key="2">
    <source>
        <dbReference type="Pfam" id="PF15377"/>
    </source>
</evidence>
<dbReference type="Proteomes" id="UP000308768">
    <property type="component" value="Unassembled WGS sequence"/>
</dbReference>
<reference evidence="3 4" key="1">
    <citation type="submission" date="2017-03" db="EMBL/GenBank/DDBJ databases">
        <title>Genomes of endolithic fungi from Antarctica.</title>
        <authorList>
            <person name="Coleine C."/>
            <person name="Masonjones S."/>
            <person name="Stajich J.E."/>
        </authorList>
    </citation>
    <scope>NUCLEOTIDE SEQUENCE [LARGE SCALE GENOMIC DNA]</scope>
    <source>
        <strain evidence="3 4">CCFEE 5187</strain>
    </source>
</reference>
<dbReference type="Pfam" id="PF15377">
    <property type="entry name" value="DUF4604"/>
    <property type="match status" value="1"/>
</dbReference>
<evidence type="ECO:0000313" key="3">
    <source>
        <dbReference type="EMBL" id="TKA82340.1"/>
    </source>
</evidence>
<gene>
    <name evidence="3" type="ORF">B0A49_00081</name>
</gene>
<evidence type="ECO:0000313" key="4">
    <source>
        <dbReference type="Proteomes" id="UP000308768"/>
    </source>
</evidence>
<dbReference type="OrthoDB" id="5388322at2759"/>
<feature type="compositionally biased region" description="Basic and acidic residues" evidence="1">
    <location>
        <begin position="73"/>
        <end position="109"/>
    </location>
</feature>
<accession>A0A4U0XX26</accession>
<organism evidence="3 4">
    <name type="scientific">Cryomyces minteri</name>
    <dbReference type="NCBI Taxonomy" id="331657"/>
    <lineage>
        <taxon>Eukaryota</taxon>
        <taxon>Fungi</taxon>
        <taxon>Dikarya</taxon>
        <taxon>Ascomycota</taxon>
        <taxon>Pezizomycotina</taxon>
        <taxon>Dothideomycetes</taxon>
        <taxon>Dothideomycetes incertae sedis</taxon>
        <taxon>Cryomyces</taxon>
    </lineage>
</organism>
<keyword evidence="4" id="KW-1185">Reference proteome</keyword>
<sequence>MSFKAKNLEYDANEPAFLRKLRAQHAGNDDRHERPLARPKKAKNEYEDDGPTYVDESNDTLSKAEYDALISGRDAKADSLKGGKDGGEESEEAPKAASHADGKGERNGGEEGPAASKQRVTEVGAVRKKRKAVKIIGQSDDEQVKGALDAEKVMKKPKKKTKAINLSFGDEEEP</sequence>
<proteinExistence type="predicted"/>
<feature type="compositionally biased region" description="Basic and acidic residues" evidence="1">
    <location>
        <begin position="27"/>
        <end position="36"/>
    </location>
</feature>